<keyword evidence="9" id="KW-0406">Ion transport</keyword>
<comment type="subcellular location">
    <subcellularLocation>
        <location evidence="1">Cell outer membrane</location>
        <topology evidence="1">Multi-pass membrane protein</topology>
    </subcellularLocation>
</comment>
<keyword evidence="7 15" id="KW-0732">Signal</keyword>
<name>A0A0D6B065_RHOSU</name>
<evidence type="ECO:0000256" key="10">
    <source>
        <dbReference type="ARBA" id="ARBA00023114"/>
    </source>
</evidence>
<dbReference type="GO" id="GO:0009279">
    <property type="term" value="C:cell outer membrane"/>
    <property type="evidence" value="ECO:0007669"/>
    <property type="project" value="UniProtKB-SubCell"/>
</dbReference>
<keyword evidence="4" id="KW-1134">Transmembrane beta strand</keyword>
<organism evidence="18 19">
    <name type="scientific">Rhodovulum sulfidophilum</name>
    <name type="common">Rhodobacter sulfidophilus</name>
    <dbReference type="NCBI Taxonomy" id="35806"/>
    <lineage>
        <taxon>Bacteria</taxon>
        <taxon>Pseudomonadati</taxon>
        <taxon>Pseudomonadota</taxon>
        <taxon>Alphaproteobacteria</taxon>
        <taxon>Rhodobacterales</taxon>
        <taxon>Paracoccaceae</taxon>
        <taxon>Rhodovulum</taxon>
    </lineage>
</organism>
<keyword evidence="13" id="KW-0998">Cell outer membrane</keyword>
<evidence type="ECO:0000256" key="11">
    <source>
        <dbReference type="ARBA" id="ARBA00023136"/>
    </source>
</evidence>
<keyword evidence="14" id="KW-0449">Lipoprotein</keyword>
<evidence type="ECO:0000256" key="8">
    <source>
        <dbReference type="ARBA" id="ARBA00023047"/>
    </source>
</evidence>
<dbReference type="KEGG" id="rsu:NHU_01085"/>
<keyword evidence="12" id="KW-0564">Palmitate</keyword>
<keyword evidence="6" id="KW-0812">Transmembrane</keyword>
<evidence type="ECO:0000256" key="14">
    <source>
        <dbReference type="ARBA" id="ARBA00023288"/>
    </source>
</evidence>
<evidence type="ECO:0000256" key="12">
    <source>
        <dbReference type="ARBA" id="ARBA00023139"/>
    </source>
</evidence>
<comment type="similarity">
    <text evidence="2">Belongs to the BexD/CtrA/VexA family.</text>
</comment>
<feature type="signal peptide" evidence="15">
    <location>
        <begin position="1"/>
        <end position="22"/>
    </location>
</feature>
<feature type="domain" description="Polysaccharide export protein N-terminal" evidence="16">
    <location>
        <begin position="82"/>
        <end position="161"/>
    </location>
</feature>
<evidence type="ECO:0000256" key="2">
    <source>
        <dbReference type="ARBA" id="ARBA00009450"/>
    </source>
</evidence>
<keyword evidence="3" id="KW-0813">Transport</keyword>
<dbReference type="PANTHER" id="PTHR33619">
    <property type="entry name" value="POLYSACCHARIDE EXPORT PROTEIN GFCE-RELATED"/>
    <property type="match status" value="1"/>
</dbReference>
<dbReference type="InterPro" id="IPR054765">
    <property type="entry name" value="SLBB_dom"/>
</dbReference>
<keyword evidence="11" id="KW-0472">Membrane</keyword>
<gene>
    <name evidence="18" type="ORF">NHU_01085</name>
</gene>
<dbReference type="Gene3D" id="3.30.1950.10">
    <property type="entry name" value="wza like domain"/>
    <property type="match status" value="1"/>
</dbReference>
<evidence type="ECO:0000256" key="1">
    <source>
        <dbReference type="ARBA" id="ARBA00004571"/>
    </source>
</evidence>
<dbReference type="InterPro" id="IPR003715">
    <property type="entry name" value="Poly_export_N"/>
</dbReference>
<proteinExistence type="inferred from homology"/>
<evidence type="ECO:0000256" key="15">
    <source>
        <dbReference type="SAM" id="SignalP"/>
    </source>
</evidence>
<evidence type="ECO:0000259" key="16">
    <source>
        <dbReference type="Pfam" id="PF02563"/>
    </source>
</evidence>
<feature type="chain" id="PRO_5002301278" evidence="15">
    <location>
        <begin position="23"/>
        <end position="377"/>
    </location>
</feature>
<evidence type="ECO:0000313" key="19">
    <source>
        <dbReference type="Proteomes" id="UP000064912"/>
    </source>
</evidence>
<protein>
    <submittedName>
        <fullName evidence="18">Polysaccharide biosynthesis/export protein</fullName>
    </submittedName>
</protein>
<keyword evidence="10" id="KW-0626">Porin</keyword>
<dbReference type="eggNOG" id="COG1596">
    <property type="taxonomic scope" value="Bacteria"/>
</dbReference>
<dbReference type="GO" id="GO:0006811">
    <property type="term" value="P:monoatomic ion transport"/>
    <property type="evidence" value="ECO:0007669"/>
    <property type="project" value="UniProtKB-KW"/>
</dbReference>
<dbReference type="GO" id="GO:0046930">
    <property type="term" value="C:pore complex"/>
    <property type="evidence" value="ECO:0007669"/>
    <property type="project" value="UniProtKB-KW"/>
</dbReference>
<dbReference type="Pfam" id="PF02563">
    <property type="entry name" value="Poly_export"/>
    <property type="match status" value="1"/>
</dbReference>
<dbReference type="AlphaFoldDB" id="A0A0D6B065"/>
<evidence type="ECO:0000256" key="7">
    <source>
        <dbReference type="ARBA" id="ARBA00022729"/>
    </source>
</evidence>
<dbReference type="EMBL" id="AP014800">
    <property type="protein sequence ID" value="BAQ68250.1"/>
    <property type="molecule type" value="Genomic_DNA"/>
</dbReference>
<dbReference type="GO" id="GO:0015159">
    <property type="term" value="F:polysaccharide transmembrane transporter activity"/>
    <property type="evidence" value="ECO:0007669"/>
    <property type="project" value="InterPro"/>
</dbReference>
<sequence>MKTLLARGARALVLFGMLAATAACGLPRPGPSKPEIFDGSSLRDGDAFIVEVNDRVNRTTAVVPESGFPPAFLNAAPIGSDTIRAGDTLGLTVFENVDDGLLAPSESNAATLTQLQVDSTGFIFIPYAGRIRAAGSTPEGLRKKITEKLDVQTPDPQVMVTRLAGDGATVAVSGGVGKQGVFPIERPNRTLSGMLATAGGIVIPPEIARITVIRGKTRGQIWFEDLYDDPTLDIALRNGDRILIEEDTRDFTALGATGRQRNVRFITQSMSAVEALAQVGGLNSALADPTGIFVLRNEPEEIARQVLGRDDLTGEQRVAYVLNLTEPAGLFLARDFAIRDGDTVYVTEAPYVRWVKLLSVITGTAGAARNVSASVDN</sequence>
<keyword evidence="8" id="KW-0625">Polysaccharide transport</keyword>
<dbReference type="Proteomes" id="UP000064912">
    <property type="component" value="Chromosome"/>
</dbReference>
<dbReference type="PANTHER" id="PTHR33619:SF3">
    <property type="entry name" value="POLYSACCHARIDE EXPORT PROTEIN GFCE-RELATED"/>
    <property type="match status" value="1"/>
</dbReference>
<dbReference type="InterPro" id="IPR049712">
    <property type="entry name" value="Poly_export"/>
</dbReference>
<keyword evidence="5" id="KW-0762">Sugar transport</keyword>
<dbReference type="Gene3D" id="3.10.560.10">
    <property type="entry name" value="Outer membrane lipoprotein wza domain like"/>
    <property type="match status" value="2"/>
</dbReference>
<evidence type="ECO:0000256" key="4">
    <source>
        <dbReference type="ARBA" id="ARBA00022452"/>
    </source>
</evidence>
<evidence type="ECO:0000313" key="18">
    <source>
        <dbReference type="EMBL" id="BAQ68250.1"/>
    </source>
</evidence>
<dbReference type="RefSeq" id="WP_411911817.1">
    <property type="nucleotide sequence ID" value="NZ_JAESJD010000010.1"/>
</dbReference>
<dbReference type="PATRIC" id="fig|35806.4.peg.1112"/>
<reference evidence="18 19" key="1">
    <citation type="submission" date="2015-02" db="EMBL/GenBank/DDBJ databases">
        <title>Genome sequene of Rhodovulum sulfidophilum DSM 2351.</title>
        <authorList>
            <person name="Nagao N."/>
        </authorList>
    </citation>
    <scope>NUCLEOTIDE SEQUENCE [LARGE SCALE GENOMIC DNA]</scope>
    <source>
        <strain evidence="18 19">DSM 2351</strain>
    </source>
</reference>
<accession>A0A0D6B065</accession>
<evidence type="ECO:0000259" key="17">
    <source>
        <dbReference type="Pfam" id="PF22461"/>
    </source>
</evidence>
<evidence type="ECO:0000256" key="3">
    <source>
        <dbReference type="ARBA" id="ARBA00022448"/>
    </source>
</evidence>
<dbReference type="GO" id="GO:0015288">
    <property type="term" value="F:porin activity"/>
    <property type="evidence" value="ECO:0007669"/>
    <property type="project" value="UniProtKB-KW"/>
</dbReference>
<evidence type="ECO:0000256" key="6">
    <source>
        <dbReference type="ARBA" id="ARBA00022692"/>
    </source>
</evidence>
<dbReference type="Pfam" id="PF22461">
    <property type="entry name" value="SLBB_2"/>
    <property type="match status" value="1"/>
</dbReference>
<feature type="domain" description="SLBB" evidence="17">
    <location>
        <begin position="255"/>
        <end position="346"/>
    </location>
</feature>
<dbReference type="PROSITE" id="PS51257">
    <property type="entry name" value="PROKAR_LIPOPROTEIN"/>
    <property type="match status" value="1"/>
</dbReference>
<evidence type="ECO:0000256" key="9">
    <source>
        <dbReference type="ARBA" id="ARBA00023065"/>
    </source>
</evidence>
<evidence type="ECO:0000256" key="5">
    <source>
        <dbReference type="ARBA" id="ARBA00022597"/>
    </source>
</evidence>
<evidence type="ECO:0000256" key="13">
    <source>
        <dbReference type="ARBA" id="ARBA00023237"/>
    </source>
</evidence>